<proteinExistence type="predicted"/>
<feature type="chain" id="PRO_5003515551" evidence="1">
    <location>
        <begin position="20"/>
        <end position="216"/>
    </location>
</feature>
<evidence type="ECO:0000313" key="3">
    <source>
        <dbReference type="Proteomes" id="UP000005631"/>
    </source>
</evidence>
<sequence>MKKYLFTAVLIAASFITVAQSGNVGVGTTAPQAKLHVEGSLRVDSLKAIDYSKYNLVLDSASKKVAIQLIRSNRDTLVRIYAKTGGNSVPHLTATRIVWSGTDINTVPSAWDASTGIFTAPHKGFYRISTNLTFNPNTGNNAQHTVIVRKNGADFAAAGNFDSSGGGSIYKPAGSLSTMVELNAGETVSVWAFQGVGSTQTLYNSVWNFLSIEELP</sequence>
<dbReference type="STRING" id="926562.Oweho_2005"/>
<name>G8R2Y8_OWEHD</name>
<evidence type="ECO:0000313" key="2">
    <source>
        <dbReference type="EMBL" id="AEV32982.1"/>
    </source>
</evidence>
<feature type="signal peptide" evidence="1">
    <location>
        <begin position="1"/>
        <end position="19"/>
    </location>
</feature>
<dbReference type="OrthoDB" id="1345111at2"/>
<dbReference type="EMBL" id="CP003156">
    <property type="protein sequence ID" value="AEV32982.1"/>
    <property type="molecule type" value="Genomic_DNA"/>
</dbReference>
<gene>
    <name evidence="2" type="ordered locus">Oweho_2005</name>
</gene>
<dbReference type="HOGENOM" id="CLU_1271242_0_0_10"/>
<dbReference type="InterPro" id="IPR008983">
    <property type="entry name" value="Tumour_necrosis_fac-like_dom"/>
</dbReference>
<keyword evidence="3" id="KW-1185">Reference proteome</keyword>
<accession>G8R2Y8</accession>
<evidence type="ECO:0000256" key="1">
    <source>
        <dbReference type="SAM" id="SignalP"/>
    </source>
</evidence>
<dbReference type="AlphaFoldDB" id="G8R2Y8"/>
<dbReference type="Proteomes" id="UP000005631">
    <property type="component" value="Chromosome"/>
</dbReference>
<dbReference type="KEGG" id="oho:Oweho_2005"/>
<organism evidence="2 3">
    <name type="scientific">Owenweeksia hongkongensis (strain DSM 17368 / CIP 108786 / JCM 12287 / NRRL B-23963 / UST20020801)</name>
    <dbReference type="NCBI Taxonomy" id="926562"/>
    <lineage>
        <taxon>Bacteria</taxon>
        <taxon>Pseudomonadati</taxon>
        <taxon>Bacteroidota</taxon>
        <taxon>Flavobacteriia</taxon>
        <taxon>Flavobacteriales</taxon>
        <taxon>Owenweeksiaceae</taxon>
        <taxon>Owenweeksia</taxon>
    </lineage>
</organism>
<dbReference type="Gene3D" id="2.60.120.40">
    <property type="match status" value="1"/>
</dbReference>
<reference evidence="2 3" key="1">
    <citation type="journal article" date="2012" name="Stand. Genomic Sci.">
        <title>Genome sequence of the orange-pigmented seawater bacterium Owenweeksia hongkongensis type strain (UST20020801(T)).</title>
        <authorList>
            <person name="Riedel T."/>
            <person name="Held B."/>
            <person name="Nolan M."/>
            <person name="Lucas S."/>
            <person name="Lapidus A."/>
            <person name="Tice H."/>
            <person name="Del Rio T.G."/>
            <person name="Cheng J.F."/>
            <person name="Han C."/>
            <person name="Tapia R."/>
            <person name="Goodwin L.A."/>
            <person name="Pitluck S."/>
            <person name="Liolios K."/>
            <person name="Mavromatis K."/>
            <person name="Pagani I."/>
            <person name="Ivanova N."/>
            <person name="Mikhailova N."/>
            <person name="Pati A."/>
            <person name="Chen A."/>
            <person name="Palaniappan K."/>
            <person name="Rohde M."/>
            <person name="Tindall B.J."/>
            <person name="Detter J.C."/>
            <person name="Goker M."/>
            <person name="Woyke T."/>
            <person name="Bristow J."/>
            <person name="Eisen J.A."/>
            <person name="Markowitz V."/>
            <person name="Hugenholtz P."/>
            <person name="Klenk H.P."/>
            <person name="Kyrpides N.C."/>
        </authorList>
    </citation>
    <scope>NUCLEOTIDE SEQUENCE</scope>
    <source>
        <strain evidence="3">DSM 17368 / JCM 12287 / NRRL B-23963</strain>
    </source>
</reference>
<keyword evidence="1" id="KW-0732">Signal</keyword>
<dbReference type="RefSeq" id="WP_014202334.1">
    <property type="nucleotide sequence ID" value="NC_016599.1"/>
</dbReference>
<protein>
    <submittedName>
        <fullName evidence="2">C1q domain protein</fullName>
    </submittedName>
</protein>
<dbReference type="SUPFAM" id="SSF49842">
    <property type="entry name" value="TNF-like"/>
    <property type="match status" value="1"/>
</dbReference>